<dbReference type="AlphaFoldDB" id="A0A3M6T6U0"/>
<comment type="caution">
    <text evidence="8">The sequence shown here is derived from an EMBL/GenBank/DDBJ whole genome shotgun (WGS) entry which is preliminary data.</text>
</comment>
<keyword evidence="5" id="KW-0106">Calcium</keyword>
<keyword evidence="3" id="KW-0479">Metal-binding</keyword>
<dbReference type="PANTHER" id="PTHR23055">
    <property type="entry name" value="CALCIUM BINDING PROTEINS"/>
    <property type="match status" value="1"/>
</dbReference>
<dbReference type="PANTHER" id="PTHR23055:SF178">
    <property type="entry name" value="NEUROCALCIN HOMOLOG"/>
    <property type="match status" value="1"/>
</dbReference>
<organism evidence="8 9">
    <name type="scientific">Pocillopora damicornis</name>
    <name type="common">Cauliflower coral</name>
    <name type="synonym">Millepora damicornis</name>
    <dbReference type="NCBI Taxonomy" id="46731"/>
    <lineage>
        <taxon>Eukaryota</taxon>
        <taxon>Metazoa</taxon>
        <taxon>Cnidaria</taxon>
        <taxon>Anthozoa</taxon>
        <taxon>Hexacorallia</taxon>
        <taxon>Scleractinia</taxon>
        <taxon>Astrocoeniina</taxon>
        <taxon>Pocilloporidae</taxon>
        <taxon>Pocillopora</taxon>
    </lineage>
</organism>
<evidence type="ECO:0000313" key="9">
    <source>
        <dbReference type="Proteomes" id="UP000275408"/>
    </source>
</evidence>
<evidence type="ECO:0000256" key="5">
    <source>
        <dbReference type="ARBA" id="ARBA00022837"/>
    </source>
</evidence>
<name>A0A3M6T6U0_POCDA</name>
<dbReference type="FunFam" id="1.10.238.10:FF:000009">
    <property type="entry name" value="Visinin-like protein 1"/>
    <property type="match status" value="1"/>
</dbReference>
<keyword evidence="4" id="KW-0677">Repeat</keyword>
<evidence type="ECO:0000256" key="2">
    <source>
        <dbReference type="ARBA" id="ARBA00022707"/>
    </source>
</evidence>
<dbReference type="SMART" id="SM00054">
    <property type="entry name" value="EFh"/>
    <property type="match status" value="3"/>
</dbReference>
<feature type="domain" description="EF-hand" evidence="7">
    <location>
        <begin position="154"/>
        <end position="189"/>
    </location>
</feature>
<evidence type="ECO:0000256" key="1">
    <source>
        <dbReference type="ARBA" id="ARBA00006049"/>
    </source>
</evidence>
<feature type="domain" description="EF-hand" evidence="7">
    <location>
        <begin position="106"/>
        <end position="141"/>
    </location>
</feature>
<protein>
    <recommendedName>
        <fullName evidence="7">EF-hand domain-containing protein</fullName>
    </recommendedName>
</protein>
<gene>
    <name evidence="8" type="ORF">pdam_00005038</name>
</gene>
<dbReference type="Gene3D" id="1.10.238.10">
    <property type="entry name" value="EF-hand"/>
    <property type="match status" value="1"/>
</dbReference>
<dbReference type="InterPro" id="IPR011992">
    <property type="entry name" value="EF-hand-dom_pair"/>
</dbReference>
<evidence type="ECO:0000256" key="4">
    <source>
        <dbReference type="ARBA" id="ARBA00022737"/>
    </source>
</evidence>
<dbReference type="Pfam" id="PF13499">
    <property type="entry name" value="EF-hand_7"/>
    <property type="match status" value="1"/>
</dbReference>
<dbReference type="GO" id="GO:0005509">
    <property type="term" value="F:calcium ion binding"/>
    <property type="evidence" value="ECO:0007669"/>
    <property type="project" value="InterPro"/>
</dbReference>
<dbReference type="OrthoDB" id="191686at2759"/>
<dbReference type="InterPro" id="IPR018247">
    <property type="entry name" value="EF_Hand_1_Ca_BS"/>
</dbReference>
<evidence type="ECO:0000256" key="6">
    <source>
        <dbReference type="ARBA" id="ARBA00023288"/>
    </source>
</evidence>
<evidence type="ECO:0000256" key="3">
    <source>
        <dbReference type="ARBA" id="ARBA00022723"/>
    </source>
</evidence>
<dbReference type="SUPFAM" id="SSF47473">
    <property type="entry name" value="EF-hand"/>
    <property type="match status" value="1"/>
</dbReference>
<dbReference type="PROSITE" id="PS00018">
    <property type="entry name" value="EF_HAND_1"/>
    <property type="match status" value="3"/>
</dbReference>
<dbReference type="PRINTS" id="PR00450">
    <property type="entry name" value="RECOVERIN"/>
</dbReference>
<evidence type="ECO:0000259" key="7">
    <source>
        <dbReference type="PROSITE" id="PS50222"/>
    </source>
</evidence>
<dbReference type="Pfam" id="PF00036">
    <property type="entry name" value="EF-hand_1"/>
    <property type="match status" value="1"/>
</dbReference>
<dbReference type="EMBL" id="RCHS01004212">
    <property type="protein sequence ID" value="RMX37023.1"/>
    <property type="molecule type" value="Genomic_DNA"/>
</dbReference>
<proteinExistence type="inferred from homology"/>
<comment type="similarity">
    <text evidence="1">Belongs to the recoverin family.</text>
</comment>
<sequence length="199" mass="22669">MGNKGTKPNALKKGKSKLTAEDIQELRLSTEFTEDELHTWHKAFREKCPNGKMSEKKFAEIYKNHYSTGDATIFAGHVFRTFDKNKDGTIDFHEFIQGLSIISRGSTEQKLRWAFEMYDSDGSGAVSRAEMLEIVRGIFRLAGDRVNLPRDENTPEKFTHKLFAKLDRDNDGTITQNEFVRGVQCYPSLMRLLDPAGAK</sequence>
<accession>A0A3M6T6U0</accession>
<feature type="domain" description="EF-hand" evidence="7">
    <location>
        <begin position="70"/>
        <end position="105"/>
    </location>
</feature>
<dbReference type="CDD" id="cd00051">
    <property type="entry name" value="EFh"/>
    <property type="match status" value="2"/>
</dbReference>
<dbReference type="InterPro" id="IPR002048">
    <property type="entry name" value="EF_hand_dom"/>
</dbReference>
<evidence type="ECO:0000313" key="8">
    <source>
        <dbReference type="EMBL" id="RMX37023.1"/>
    </source>
</evidence>
<dbReference type="STRING" id="46731.A0A3M6T6U0"/>
<reference evidence="8 9" key="1">
    <citation type="journal article" date="2018" name="Sci. Rep.">
        <title>Comparative analysis of the Pocillopora damicornis genome highlights role of immune system in coral evolution.</title>
        <authorList>
            <person name="Cunning R."/>
            <person name="Bay R.A."/>
            <person name="Gillette P."/>
            <person name="Baker A.C."/>
            <person name="Traylor-Knowles N."/>
        </authorList>
    </citation>
    <scope>NUCLEOTIDE SEQUENCE [LARGE SCALE GENOMIC DNA]</scope>
    <source>
        <strain evidence="8">RSMAS</strain>
        <tissue evidence="8">Whole animal</tissue>
    </source>
</reference>
<keyword evidence="6" id="KW-0449">Lipoprotein</keyword>
<dbReference type="Proteomes" id="UP000275408">
    <property type="component" value="Unassembled WGS sequence"/>
</dbReference>
<keyword evidence="9" id="KW-1185">Reference proteome</keyword>
<dbReference type="InterPro" id="IPR028846">
    <property type="entry name" value="Recoverin"/>
</dbReference>
<dbReference type="PROSITE" id="PS50222">
    <property type="entry name" value="EF_HAND_2"/>
    <property type="match status" value="3"/>
</dbReference>
<keyword evidence="2" id="KW-0519">Myristate</keyword>